<comment type="similarity">
    <text evidence="1">Belongs to the archaeal NMN adenylyltransferase family.</text>
</comment>
<feature type="compositionally biased region" description="Low complexity" evidence="4">
    <location>
        <begin position="173"/>
        <end position="182"/>
    </location>
</feature>
<evidence type="ECO:0000313" key="6">
    <source>
        <dbReference type="EMBL" id="EQD59622.1"/>
    </source>
</evidence>
<dbReference type="Gene3D" id="3.40.50.620">
    <property type="entry name" value="HUPs"/>
    <property type="match status" value="1"/>
</dbReference>
<feature type="domain" description="Cytidyltransferase-like" evidence="5">
    <location>
        <begin position="6"/>
        <end position="137"/>
    </location>
</feature>
<accession>T1AQK2</accession>
<dbReference type="GO" id="GO:0000309">
    <property type="term" value="F:nicotinamide-nucleotide adenylyltransferase activity"/>
    <property type="evidence" value="ECO:0007669"/>
    <property type="project" value="InterPro"/>
</dbReference>
<evidence type="ECO:0000256" key="2">
    <source>
        <dbReference type="ARBA" id="ARBA00022679"/>
    </source>
</evidence>
<dbReference type="Pfam" id="PF01467">
    <property type="entry name" value="CTP_transf_like"/>
    <property type="match status" value="1"/>
</dbReference>
<evidence type="ECO:0000256" key="3">
    <source>
        <dbReference type="ARBA" id="ARBA00022695"/>
    </source>
</evidence>
<feature type="region of interest" description="Disordered" evidence="4">
    <location>
        <begin position="158"/>
        <end position="193"/>
    </location>
</feature>
<reference evidence="6" key="1">
    <citation type="submission" date="2013-08" db="EMBL/GenBank/DDBJ databases">
        <authorList>
            <person name="Mendez C."/>
            <person name="Richter M."/>
            <person name="Ferrer M."/>
            <person name="Sanchez J."/>
        </authorList>
    </citation>
    <scope>NUCLEOTIDE SEQUENCE</scope>
</reference>
<keyword evidence="2 6" id="KW-0808">Transferase</keyword>
<name>T1AQK2_9ZZZZ</name>
<dbReference type="NCBIfam" id="NF002243">
    <property type="entry name" value="PRK01153.1"/>
    <property type="match status" value="1"/>
</dbReference>
<dbReference type="GO" id="GO:0009435">
    <property type="term" value="P:NAD+ biosynthetic process"/>
    <property type="evidence" value="ECO:0007669"/>
    <property type="project" value="InterPro"/>
</dbReference>
<proteinExistence type="inferred from homology"/>
<dbReference type="EMBL" id="AUZY01005266">
    <property type="protein sequence ID" value="EQD59622.1"/>
    <property type="molecule type" value="Genomic_DNA"/>
</dbReference>
<keyword evidence="3 6" id="KW-0548">Nucleotidyltransferase</keyword>
<dbReference type="AlphaFoldDB" id="T1AQK2"/>
<protein>
    <submittedName>
        <fullName evidence="6">Nicotinamide-nucleotide adenylyltransferase</fullName>
    </submittedName>
</protein>
<dbReference type="PANTHER" id="PTHR21342:SF0">
    <property type="entry name" value="BIFUNCTIONAL NMN ADENYLYLTRANSFERASE_NUDIX HYDROLASE"/>
    <property type="match status" value="1"/>
</dbReference>
<dbReference type="GO" id="GO:0005737">
    <property type="term" value="C:cytoplasm"/>
    <property type="evidence" value="ECO:0007669"/>
    <property type="project" value="InterPro"/>
</dbReference>
<feature type="compositionally biased region" description="Gly residues" evidence="4">
    <location>
        <begin position="161"/>
        <end position="172"/>
    </location>
</feature>
<dbReference type="InterPro" id="IPR004821">
    <property type="entry name" value="Cyt_trans-like"/>
</dbReference>
<comment type="caution">
    <text evidence="6">The sequence shown here is derived from an EMBL/GenBank/DDBJ whole genome shotgun (WGS) entry which is preliminary data.</text>
</comment>
<dbReference type="HAMAP" id="MF_00243">
    <property type="entry name" value="NMN_adenylyltr"/>
    <property type="match status" value="1"/>
</dbReference>
<gene>
    <name evidence="6" type="ORF">B1B_08129</name>
</gene>
<reference evidence="6" key="2">
    <citation type="journal article" date="2014" name="ISME J.">
        <title>Microbial stratification in low pH oxic and suboxic macroscopic growths along an acid mine drainage.</title>
        <authorList>
            <person name="Mendez-Garcia C."/>
            <person name="Mesa V."/>
            <person name="Sprenger R.R."/>
            <person name="Richter M."/>
            <person name="Diez M.S."/>
            <person name="Solano J."/>
            <person name="Bargiela R."/>
            <person name="Golyshina O.V."/>
            <person name="Manteca A."/>
            <person name="Ramos J.L."/>
            <person name="Gallego J.R."/>
            <person name="Llorente I."/>
            <person name="Martins Dos Santos V.A."/>
            <person name="Jensen O.N."/>
            <person name="Pelaez A.I."/>
            <person name="Sanchez J."/>
            <person name="Ferrer M."/>
        </authorList>
    </citation>
    <scope>NUCLEOTIDE SEQUENCE</scope>
</reference>
<evidence type="ECO:0000256" key="1">
    <source>
        <dbReference type="ARBA" id="ARBA00010124"/>
    </source>
</evidence>
<sequence length="193" mass="21442">MTGNGLLVGRFQPLHHGHVTLVDHLRKTYRPDTLFVVIGSSQASHTYHDPFTAGERFEMLLRVIRAERWTDLWPVPVADLNHHTLWVRHVESLLPPFTMVFTNDPLTRMLFEEAGYEVPKLPLFHRGVYQGTEIRRRMTLGLPWQEAVPGAVTRFLEEIKGGGAGPPAGRGPKGPSVSPPSGHEASPGPSPPP</sequence>
<dbReference type="SUPFAM" id="SSF52374">
    <property type="entry name" value="Nucleotidylyl transferase"/>
    <property type="match status" value="1"/>
</dbReference>
<dbReference type="NCBIfam" id="TIGR00125">
    <property type="entry name" value="cyt_tran_rel"/>
    <property type="match status" value="1"/>
</dbReference>
<organism evidence="6">
    <name type="scientific">mine drainage metagenome</name>
    <dbReference type="NCBI Taxonomy" id="410659"/>
    <lineage>
        <taxon>unclassified sequences</taxon>
        <taxon>metagenomes</taxon>
        <taxon>ecological metagenomes</taxon>
    </lineage>
</organism>
<dbReference type="InterPro" id="IPR006418">
    <property type="entry name" value="NMN_Atrans_arc"/>
</dbReference>
<evidence type="ECO:0000256" key="4">
    <source>
        <dbReference type="SAM" id="MobiDB-lite"/>
    </source>
</evidence>
<dbReference type="PANTHER" id="PTHR21342">
    <property type="entry name" value="PHOSPHOPANTETHEINE ADENYLYLTRANSFERASE"/>
    <property type="match status" value="1"/>
</dbReference>
<evidence type="ECO:0000259" key="5">
    <source>
        <dbReference type="Pfam" id="PF01467"/>
    </source>
</evidence>
<dbReference type="InterPro" id="IPR014729">
    <property type="entry name" value="Rossmann-like_a/b/a_fold"/>
</dbReference>